<dbReference type="AlphaFoldDB" id="A0A369JNJ7"/>
<evidence type="ECO:0000256" key="7">
    <source>
        <dbReference type="ARBA" id="ARBA00047899"/>
    </source>
</evidence>
<evidence type="ECO:0000256" key="1">
    <source>
        <dbReference type="ARBA" id="ARBA00012513"/>
    </source>
</evidence>
<comment type="catalytic activity">
    <reaction evidence="7">
        <text>L-threonyl-[protein] + ATP = O-phospho-L-threonyl-[protein] + ADP + H(+)</text>
        <dbReference type="Rhea" id="RHEA:46608"/>
        <dbReference type="Rhea" id="RHEA-COMP:11060"/>
        <dbReference type="Rhea" id="RHEA-COMP:11605"/>
        <dbReference type="ChEBI" id="CHEBI:15378"/>
        <dbReference type="ChEBI" id="CHEBI:30013"/>
        <dbReference type="ChEBI" id="CHEBI:30616"/>
        <dbReference type="ChEBI" id="CHEBI:61977"/>
        <dbReference type="ChEBI" id="CHEBI:456216"/>
        <dbReference type="EC" id="2.7.11.1"/>
    </reaction>
</comment>
<keyword evidence="4" id="KW-0547">Nucleotide-binding</keyword>
<keyword evidence="5 10" id="KW-0418">Kinase</keyword>
<gene>
    <name evidence="10" type="primary">SRPK_5</name>
    <name evidence="10" type="ORF">Hypma_010829</name>
</gene>
<dbReference type="GO" id="GO:0005737">
    <property type="term" value="C:cytoplasm"/>
    <property type="evidence" value="ECO:0007669"/>
    <property type="project" value="TreeGrafter"/>
</dbReference>
<dbReference type="GO" id="GO:0004674">
    <property type="term" value="F:protein serine/threonine kinase activity"/>
    <property type="evidence" value="ECO:0007669"/>
    <property type="project" value="UniProtKB-KW"/>
</dbReference>
<proteinExistence type="predicted"/>
<dbReference type="Proteomes" id="UP000076154">
    <property type="component" value="Unassembled WGS sequence"/>
</dbReference>
<protein>
    <recommendedName>
        <fullName evidence="1">non-specific serine/threonine protein kinase</fullName>
        <ecNumber evidence="1">2.7.11.1</ecNumber>
    </recommendedName>
</protein>
<dbReference type="InterPro" id="IPR000719">
    <property type="entry name" value="Prot_kinase_dom"/>
</dbReference>
<evidence type="ECO:0000256" key="6">
    <source>
        <dbReference type="ARBA" id="ARBA00022840"/>
    </source>
</evidence>
<dbReference type="InParanoid" id="A0A369JNJ7"/>
<dbReference type="GO" id="GO:0005634">
    <property type="term" value="C:nucleus"/>
    <property type="evidence" value="ECO:0007669"/>
    <property type="project" value="TreeGrafter"/>
</dbReference>
<dbReference type="STRING" id="39966.A0A369JNJ7"/>
<evidence type="ECO:0000256" key="5">
    <source>
        <dbReference type="ARBA" id="ARBA00022777"/>
    </source>
</evidence>
<keyword evidence="11" id="KW-1185">Reference proteome</keyword>
<evidence type="ECO:0000256" key="8">
    <source>
        <dbReference type="ARBA" id="ARBA00048679"/>
    </source>
</evidence>
<organism evidence="10 11">
    <name type="scientific">Hypsizygus marmoreus</name>
    <name type="common">White beech mushroom</name>
    <name type="synonym">Agaricus marmoreus</name>
    <dbReference type="NCBI Taxonomy" id="39966"/>
    <lineage>
        <taxon>Eukaryota</taxon>
        <taxon>Fungi</taxon>
        <taxon>Dikarya</taxon>
        <taxon>Basidiomycota</taxon>
        <taxon>Agaricomycotina</taxon>
        <taxon>Agaricomycetes</taxon>
        <taxon>Agaricomycetidae</taxon>
        <taxon>Agaricales</taxon>
        <taxon>Tricholomatineae</taxon>
        <taxon>Lyophyllaceae</taxon>
        <taxon>Hypsizygus</taxon>
    </lineage>
</organism>
<dbReference type="SMART" id="SM00220">
    <property type="entry name" value="S_TKc"/>
    <property type="match status" value="1"/>
</dbReference>
<comment type="catalytic activity">
    <reaction evidence="8">
        <text>L-seryl-[protein] + ATP = O-phospho-L-seryl-[protein] + ADP + H(+)</text>
        <dbReference type="Rhea" id="RHEA:17989"/>
        <dbReference type="Rhea" id="RHEA-COMP:9863"/>
        <dbReference type="Rhea" id="RHEA-COMP:11604"/>
        <dbReference type="ChEBI" id="CHEBI:15378"/>
        <dbReference type="ChEBI" id="CHEBI:29999"/>
        <dbReference type="ChEBI" id="CHEBI:30616"/>
        <dbReference type="ChEBI" id="CHEBI:83421"/>
        <dbReference type="ChEBI" id="CHEBI:456216"/>
        <dbReference type="EC" id="2.7.11.1"/>
    </reaction>
</comment>
<evidence type="ECO:0000256" key="4">
    <source>
        <dbReference type="ARBA" id="ARBA00022741"/>
    </source>
</evidence>
<evidence type="ECO:0000259" key="9">
    <source>
        <dbReference type="PROSITE" id="PS50011"/>
    </source>
</evidence>
<accession>A0A369JNJ7</accession>
<evidence type="ECO:0000256" key="2">
    <source>
        <dbReference type="ARBA" id="ARBA00022527"/>
    </source>
</evidence>
<evidence type="ECO:0000313" key="11">
    <source>
        <dbReference type="Proteomes" id="UP000076154"/>
    </source>
</evidence>
<reference evidence="10" key="1">
    <citation type="submission" date="2018-04" db="EMBL/GenBank/DDBJ databases">
        <title>Whole genome sequencing of Hypsizygus marmoreus.</title>
        <authorList>
            <person name="Choi I.-G."/>
            <person name="Min B."/>
            <person name="Kim J.-G."/>
            <person name="Kim S."/>
            <person name="Oh Y.-L."/>
            <person name="Kong W.-S."/>
            <person name="Park H."/>
            <person name="Jeong J."/>
            <person name="Song E.-S."/>
        </authorList>
    </citation>
    <scope>NUCLEOTIDE SEQUENCE [LARGE SCALE GENOMIC DNA]</scope>
    <source>
        <strain evidence="10">51987-8</strain>
    </source>
</reference>
<dbReference type="Gene3D" id="1.10.510.10">
    <property type="entry name" value="Transferase(Phosphotransferase) domain 1"/>
    <property type="match status" value="1"/>
</dbReference>
<keyword evidence="2" id="KW-0723">Serine/threonine-protein kinase</keyword>
<dbReference type="Pfam" id="PF00069">
    <property type="entry name" value="Pkinase"/>
    <property type="match status" value="2"/>
</dbReference>
<evidence type="ECO:0000256" key="3">
    <source>
        <dbReference type="ARBA" id="ARBA00022679"/>
    </source>
</evidence>
<dbReference type="InterPro" id="IPR051334">
    <property type="entry name" value="SRPK"/>
</dbReference>
<dbReference type="PANTHER" id="PTHR47634">
    <property type="entry name" value="PROTEIN KINASE DOMAIN-CONTAINING PROTEIN-RELATED"/>
    <property type="match status" value="1"/>
</dbReference>
<dbReference type="PANTHER" id="PTHR47634:SF9">
    <property type="entry name" value="PROTEIN KINASE DOMAIN-CONTAINING PROTEIN-RELATED"/>
    <property type="match status" value="1"/>
</dbReference>
<name>A0A369JNJ7_HYPMA</name>
<dbReference type="PROSITE" id="PS50011">
    <property type="entry name" value="PROTEIN_KINASE_DOM"/>
    <property type="match status" value="1"/>
</dbReference>
<dbReference type="EMBL" id="LUEZ02000053">
    <property type="protein sequence ID" value="RDB21945.1"/>
    <property type="molecule type" value="Genomic_DNA"/>
</dbReference>
<dbReference type="Gene3D" id="3.30.200.20">
    <property type="entry name" value="Phosphorylase Kinase, domain 1"/>
    <property type="match status" value="1"/>
</dbReference>
<dbReference type="EC" id="2.7.11.1" evidence="1"/>
<dbReference type="InterPro" id="IPR011009">
    <property type="entry name" value="Kinase-like_dom_sf"/>
</dbReference>
<dbReference type="SUPFAM" id="SSF56112">
    <property type="entry name" value="Protein kinase-like (PK-like)"/>
    <property type="match status" value="1"/>
</dbReference>
<dbReference type="GO" id="GO:0000245">
    <property type="term" value="P:spliceosomal complex assembly"/>
    <property type="evidence" value="ECO:0007669"/>
    <property type="project" value="TreeGrafter"/>
</dbReference>
<evidence type="ECO:0000313" key="10">
    <source>
        <dbReference type="EMBL" id="RDB21945.1"/>
    </source>
</evidence>
<dbReference type="GO" id="GO:0005524">
    <property type="term" value="F:ATP binding"/>
    <property type="evidence" value="ECO:0007669"/>
    <property type="project" value="UniProtKB-KW"/>
</dbReference>
<keyword evidence="3" id="KW-0808">Transferase</keyword>
<dbReference type="GO" id="GO:0050684">
    <property type="term" value="P:regulation of mRNA processing"/>
    <property type="evidence" value="ECO:0007669"/>
    <property type="project" value="TreeGrafter"/>
</dbReference>
<sequence length="420" mass="47130">MPEARPSPKYIQYPGIEFVSLYRKGGYHPVNVGDVFHNQYRVVNKLGYGVHGTVWLVEDTILKRFASLKVLTADASAISSELAVFRHLRVQQQQIPPAAGAAYVMKVFDDFEIEGPNGTHQCVVTELLGPSLAEDIEELYTNERFPPNVGKKIAAQIAHGIAYLHRCGVIHGDLHLKNILLHHPSLENCSLHEIQLYFGTPETLPIARRDALPITPSAHLPRHLVASSNPLPLLKLCLAFPQTVCIKICDFGEALLYRALSQLNINTPIQSNMPRVFAPPEILLHEATIPQPAMDIWALAVLLHMILTGGGLLFSSYHGIEKEVIREIVLTLGKLPERWWTQWVDRGEYFDENGMFVGDQSKLPKISRKLVKLSVDDGFSEEDLRVFEDLVRKMARYETNDRISADEVVRLIPAAWMTGA</sequence>
<keyword evidence="6" id="KW-0067">ATP-binding</keyword>
<dbReference type="OrthoDB" id="5979581at2759"/>
<comment type="caution">
    <text evidence="10">The sequence shown here is derived from an EMBL/GenBank/DDBJ whole genome shotgun (WGS) entry which is preliminary data.</text>
</comment>
<feature type="domain" description="Protein kinase" evidence="9">
    <location>
        <begin position="40"/>
        <end position="417"/>
    </location>
</feature>